<evidence type="ECO:0000313" key="1">
    <source>
        <dbReference type="EMBL" id="JAH30845.1"/>
    </source>
</evidence>
<sequence length="22" mass="2605">MKTHLHPKTIRLSACFNIYFPS</sequence>
<dbReference type="AlphaFoldDB" id="A0A0E9RR46"/>
<name>A0A0E9RR46_ANGAN</name>
<reference evidence="1" key="1">
    <citation type="submission" date="2014-11" db="EMBL/GenBank/DDBJ databases">
        <authorList>
            <person name="Amaro Gonzalez C."/>
        </authorList>
    </citation>
    <scope>NUCLEOTIDE SEQUENCE</scope>
</reference>
<reference evidence="1" key="2">
    <citation type="journal article" date="2015" name="Fish Shellfish Immunol.">
        <title>Early steps in the European eel (Anguilla anguilla)-Vibrio vulnificus interaction in the gills: Role of the RtxA13 toxin.</title>
        <authorList>
            <person name="Callol A."/>
            <person name="Pajuelo D."/>
            <person name="Ebbesson L."/>
            <person name="Teles M."/>
            <person name="MacKenzie S."/>
            <person name="Amaro C."/>
        </authorList>
    </citation>
    <scope>NUCLEOTIDE SEQUENCE</scope>
</reference>
<protein>
    <submittedName>
        <fullName evidence="1">Uncharacterized protein</fullName>
    </submittedName>
</protein>
<proteinExistence type="predicted"/>
<accession>A0A0E9RR46</accession>
<organism evidence="1">
    <name type="scientific">Anguilla anguilla</name>
    <name type="common">European freshwater eel</name>
    <name type="synonym">Muraena anguilla</name>
    <dbReference type="NCBI Taxonomy" id="7936"/>
    <lineage>
        <taxon>Eukaryota</taxon>
        <taxon>Metazoa</taxon>
        <taxon>Chordata</taxon>
        <taxon>Craniata</taxon>
        <taxon>Vertebrata</taxon>
        <taxon>Euteleostomi</taxon>
        <taxon>Actinopterygii</taxon>
        <taxon>Neopterygii</taxon>
        <taxon>Teleostei</taxon>
        <taxon>Anguilliformes</taxon>
        <taxon>Anguillidae</taxon>
        <taxon>Anguilla</taxon>
    </lineage>
</organism>
<dbReference type="EMBL" id="GBXM01077732">
    <property type="protein sequence ID" value="JAH30845.1"/>
    <property type="molecule type" value="Transcribed_RNA"/>
</dbReference>